<comment type="caution">
    <text evidence="1">The sequence shown here is derived from an EMBL/GenBank/DDBJ whole genome shotgun (WGS) entry which is preliminary data.</text>
</comment>
<proteinExistence type="predicted"/>
<reference evidence="2" key="1">
    <citation type="journal article" date="2022" name="Mol. Ecol. Resour.">
        <title>The genomes of chicory, endive, great burdock and yacon provide insights into Asteraceae palaeo-polyploidization history and plant inulin production.</title>
        <authorList>
            <person name="Fan W."/>
            <person name="Wang S."/>
            <person name="Wang H."/>
            <person name="Wang A."/>
            <person name="Jiang F."/>
            <person name="Liu H."/>
            <person name="Zhao H."/>
            <person name="Xu D."/>
            <person name="Zhang Y."/>
        </authorList>
    </citation>
    <scope>NUCLEOTIDE SEQUENCE [LARGE SCALE GENOMIC DNA]</scope>
    <source>
        <strain evidence="2">cv. Niubang</strain>
    </source>
</reference>
<sequence length="175" mass="19502">MESTQPQANRPKSDSDASQERASQEFWKSCVFDVEEATVIGFINCRKDEIPVGIAREDEEDDEVRDEGVAVRSDGAQKIEGEEVREEVRVRETTFEKPLQKSKEQKGHPVSAEEPSLPIVVPKVVSFKKIVILVNTGVRDDEEEATFKHTKKTSTFASTSANTFAQLKAPSPPKP</sequence>
<gene>
    <name evidence="1" type="ORF">L6452_32567</name>
</gene>
<organism evidence="1 2">
    <name type="scientific">Arctium lappa</name>
    <name type="common">Greater burdock</name>
    <name type="synonym">Lappa major</name>
    <dbReference type="NCBI Taxonomy" id="4217"/>
    <lineage>
        <taxon>Eukaryota</taxon>
        <taxon>Viridiplantae</taxon>
        <taxon>Streptophyta</taxon>
        <taxon>Embryophyta</taxon>
        <taxon>Tracheophyta</taxon>
        <taxon>Spermatophyta</taxon>
        <taxon>Magnoliopsida</taxon>
        <taxon>eudicotyledons</taxon>
        <taxon>Gunneridae</taxon>
        <taxon>Pentapetalae</taxon>
        <taxon>asterids</taxon>
        <taxon>campanulids</taxon>
        <taxon>Asterales</taxon>
        <taxon>Asteraceae</taxon>
        <taxon>Carduoideae</taxon>
        <taxon>Cardueae</taxon>
        <taxon>Arctiinae</taxon>
        <taxon>Arctium</taxon>
    </lineage>
</organism>
<keyword evidence="2" id="KW-1185">Reference proteome</keyword>
<evidence type="ECO:0000313" key="2">
    <source>
        <dbReference type="Proteomes" id="UP001055879"/>
    </source>
</evidence>
<protein>
    <submittedName>
        <fullName evidence="1">Uncharacterized protein</fullName>
    </submittedName>
</protein>
<evidence type="ECO:0000313" key="1">
    <source>
        <dbReference type="EMBL" id="KAI3692745.1"/>
    </source>
</evidence>
<dbReference type="EMBL" id="CM042057">
    <property type="protein sequence ID" value="KAI3692745.1"/>
    <property type="molecule type" value="Genomic_DNA"/>
</dbReference>
<accession>A0ACB8Z619</accession>
<reference evidence="1 2" key="2">
    <citation type="journal article" date="2022" name="Mol. Ecol. Resour.">
        <title>The genomes of chicory, endive, great burdock and yacon provide insights into Asteraceae paleo-polyploidization history and plant inulin production.</title>
        <authorList>
            <person name="Fan W."/>
            <person name="Wang S."/>
            <person name="Wang H."/>
            <person name="Wang A."/>
            <person name="Jiang F."/>
            <person name="Liu H."/>
            <person name="Zhao H."/>
            <person name="Xu D."/>
            <person name="Zhang Y."/>
        </authorList>
    </citation>
    <scope>NUCLEOTIDE SEQUENCE [LARGE SCALE GENOMIC DNA]</scope>
    <source>
        <strain evidence="2">cv. Niubang</strain>
    </source>
</reference>
<dbReference type="Proteomes" id="UP001055879">
    <property type="component" value="Linkage Group LG11"/>
</dbReference>
<name>A0ACB8Z619_ARCLA</name>